<keyword evidence="3" id="KW-1185">Reference proteome</keyword>
<comment type="subcellular location">
    <subcellularLocation>
        <location evidence="1">Cell membrane</location>
        <topology evidence="1">Peripheral membrane protein</topology>
        <orientation evidence="1">Cytoplasmic side</orientation>
    </subcellularLocation>
</comment>
<dbReference type="Pfam" id="PF01809">
    <property type="entry name" value="YidD"/>
    <property type="match status" value="1"/>
</dbReference>
<evidence type="ECO:0000313" key="3">
    <source>
        <dbReference type="Proteomes" id="UP000276254"/>
    </source>
</evidence>
<dbReference type="HAMAP" id="MF_00386">
    <property type="entry name" value="UPF0161_YidD"/>
    <property type="match status" value="1"/>
</dbReference>
<dbReference type="NCBIfam" id="TIGR00278">
    <property type="entry name" value="membrane protein insertion efficiency factor YidD"/>
    <property type="match status" value="1"/>
</dbReference>
<gene>
    <name evidence="2" type="primary">yidD</name>
    <name evidence="2" type="ORF">D3Y57_07820</name>
</gene>
<proteinExistence type="inferred from homology"/>
<dbReference type="PANTHER" id="PTHR33383:SF1">
    <property type="entry name" value="MEMBRANE PROTEIN INSERTION EFFICIENCY FACTOR-RELATED"/>
    <property type="match status" value="1"/>
</dbReference>
<protein>
    <recommendedName>
        <fullName evidence="1">Putative membrane protein insertion efficiency factor</fullName>
    </recommendedName>
</protein>
<dbReference type="PANTHER" id="PTHR33383">
    <property type="entry name" value="MEMBRANE PROTEIN INSERTION EFFICIENCY FACTOR-RELATED"/>
    <property type="match status" value="1"/>
</dbReference>
<dbReference type="InterPro" id="IPR002696">
    <property type="entry name" value="Membr_insert_effic_factor_YidD"/>
</dbReference>
<dbReference type="GO" id="GO:0005886">
    <property type="term" value="C:plasma membrane"/>
    <property type="evidence" value="ECO:0007669"/>
    <property type="project" value="UniProtKB-SubCell"/>
</dbReference>
<accession>A0A494TJB2</accession>
<dbReference type="AlphaFoldDB" id="A0A494TJB2"/>
<keyword evidence="1" id="KW-0472">Membrane</keyword>
<organism evidence="2 3">
    <name type="scientific">Sphingomonas paeninsulae</name>
    <dbReference type="NCBI Taxonomy" id="2319844"/>
    <lineage>
        <taxon>Bacteria</taxon>
        <taxon>Pseudomonadati</taxon>
        <taxon>Pseudomonadota</taxon>
        <taxon>Alphaproteobacteria</taxon>
        <taxon>Sphingomonadales</taxon>
        <taxon>Sphingomonadaceae</taxon>
        <taxon>Sphingomonas</taxon>
    </lineage>
</organism>
<dbReference type="Proteomes" id="UP000276254">
    <property type="component" value="Chromosome"/>
</dbReference>
<evidence type="ECO:0000313" key="2">
    <source>
        <dbReference type="EMBL" id="AYJ85896.1"/>
    </source>
</evidence>
<sequence>MKQILIWIAKGWQRGPSLILPPTCRYAPSCSAYAIEAIERHGALHGGWLTLKRILRCHPWGGSGFDPVP</sequence>
<dbReference type="SMART" id="SM01234">
    <property type="entry name" value="Haemolytic"/>
    <property type="match status" value="1"/>
</dbReference>
<dbReference type="RefSeq" id="WP_121152521.1">
    <property type="nucleotide sequence ID" value="NZ_CP032829.1"/>
</dbReference>
<dbReference type="KEGG" id="spha:D3Y57_07820"/>
<dbReference type="OrthoDB" id="9801753at2"/>
<keyword evidence="1" id="KW-1003">Cell membrane</keyword>
<name>A0A494TJB2_SPHPE</name>
<evidence type="ECO:0000256" key="1">
    <source>
        <dbReference type="HAMAP-Rule" id="MF_00386"/>
    </source>
</evidence>
<reference evidence="2 3" key="1">
    <citation type="submission" date="2018-09" db="EMBL/GenBank/DDBJ databases">
        <title>Sphingomonas peninsula sp. nov., isolated from fildes peninsula, Antarctic soil.</title>
        <authorList>
            <person name="Yingchao G."/>
        </authorList>
    </citation>
    <scope>NUCLEOTIDE SEQUENCE [LARGE SCALE GENOMIC DNA]</scope>
    <source>
        <strain evidence="2 3">YZ-8</strain>
    </source>
</reference>
<comment type="similarity">
    <text evidence="1">Belongs to the UPF0161 family.</text>
</comment>
<comment type="function">
    <text evidence="1">Could be involved in insertion of integral membrane proteins into the membrane.</text>
</comment>
<dbReference type="EMBL" id="CP032829">
    <property type="protein sequence ID" value="AYJ85896.1"/>
    <property type="molecule type" value="Genomic_DNA"/>
</dbReference>